<dbReference type="InterPro" id="IPR029058">
    <property type="entry name" value="AB_hydrolase_fold"/>
</dbReference>
<keyword evidence="1 4" id="KW-0378">Hydrolase</keyword>
<evidence type="ECO:0000256" key="1">
    <source>
        <dbReference type="ARBA" id="ARBA00022801"/>
    </source>
</evidence>
<dbReference type="Proteomes" id="UP001595607">
    <property type="component" value="Unassembled WGS sequence"/>
</dbReference>
<dbReference type="RefSeq" id="WP_189573762.1">
    <property type="nucleotide sequence ID" value="NZ_BMXU01000001.1"/>
</dbReference>
<dbReference type="Gene3D" id="3.40.50.1820">
    <property type="entry name" value="alpha/beta hydrolase"/>
    <property type="match status" value="1"/>
</dbReference>
<evidence type="ECO:0000313" key="4">
    <source>
        <dbReference type="EMBL" id="MFC3301903.1"/>
    </source>
</evidence>
<feature type="domain" description="BD-FAE-like" evidence="3">
    <location>
        <begin position="49"/>
        <end position="235"/>
    </location>
</feature>
<dbReference type="InterPro" id="IPR050300">
    <property type="entry name" value="GDXG_lipolytic_enzyme"/>
</dbReference>
<dbReference type="GO" id="GO:0016787">
    <property type="term" value="F:hydrolase activity"/>
    <property type="evidence" value="ECO:0007669"/>
    <property type="project" value="UniProtKB-KW"/>
</dbReference>
<evidence type="ECO:0000256" key="2">
    <source>
        <dbReference type="SAM" id="SignalP"/>
    </source>
</evidence>
<comment type="caution">
    <text evidence="4">The sequence shown here is derived from an EMBL/GenBank/DDBJ whole genome shotgun (WGS) entry which is preliminary data.</text>
</comment>
<accession>A0ABV7M909</accession>
<name>A0ABV7M909_9PROT</name>
<dbReference type="InterPro" id="IPR049492">
    <property type="entry name" value="BD-FAE-like_dom"/>
</dbReference>
<feature type="chain" id="PRO_5046830863" evidence="2">
    <location>
        <begin position="23"/>
        <end position="281"/>
    </location>
</feature>
<gene>
    <name evidence="4" type="ORF">ACFONP_04085</name>
</gene>
<keyword evidence="5" id="KW-1185">Reference proteome</keyword>
<dbReference type="Pfam" id="PF20434">
    <property type="entry name" value="BD-FAE"/>
    <property type="match status" value="1"/>
</dbReference>
<proteinExistence type="predicted"/>
<evidence type="ECO:0000313" key="5">
    <source>
        <dbReference type="Proteomes" id="UP001595607"/>
    </source>
</evidence>
<dbReference type="PROSITE" id="PS51257">
    <property type="entry name" value="PROKAR_LIPOPROTEIN"/>
    <property type="match status" value="1"/>
</dbReference>
<dbReference type="EMBL" id="JBHRVA010000002">
    <property type="protein sequence ID" value="MFC3301903.1"/>
    <property type="molecule type" value="Genomic_DNA"/>
</dbReference>
<sequence length="281" mass="30282">MRFLLSLSAALALSACSGPAILNAVAPKLSGQWERQTDIAYGEIERQKLDVYMPTSEGPHPVLVFIHGGSWEKGNKNDYPWLGRRFASEGYVTAVINYRLSPEFDYDDFMADVAKAVAYVHENASEWGGDPDRLFLAGHSAGAYNAVQVAVAPEFLEAEGTSPDIIDGVAGIAGPYSFLPLDSRVTKAAFGGADDLKATQPVNRLTPDAPPMILLHGKDDDVVSPKNSTELARMLEGLGVEARSVLYDDIDHIEIIVAVALTDRAPVVADMTGFFEGLDAR</sequence>
<organism evidence="4 5">
    <name type="scientific">Parvularcula lutaonensis</name>
    <dbReference type="NCBI Taxonomy" id="491923"/>
    <lineage>
        <taxon>Bacteria</taxon>
        <taxon>Pseudomonadati</taxon>
        <taxon>Pseudomonadota</taxon>
        <taxon>Alphaproteobacteria</taxon>
        <taxon>Parvularculales</taxon>
        <taxon>Parvularculaceae</taxon>
        <taxon>Parvularcula</taxon>
    </lineage>
</organism>
<dbReference type="SUPFAM" id="SSF53474">
    <property type="entry name" value="alpha/beta-Hydrolases"/>
    <property type="match status" value="1"/>
</dbReference>
<protein>
    <submittedName>
        <fullName evidence="4">Alpha/beta hydrolase</fullName>
    </submittedName>
</protein>
<dbReference type="PANTHER" id="PTHR48081:SF9">
    <property type="entry name" value="CARBOXYLESTERASE"/>
    <property type="match status" value="1"/>
</dbReference>
<feature type="signal peptide" evidence="2">
    <location>
        <begin position="1"/>
        <end position="22"/>
    </location>
</feature>
<keyword evidence="2" id="KW-0732">Signal</keyword>
<reference evidence="5" key="1">
    <citation type="journal article" date="2019" name="Int. J. Syst. Evol. Microbiol.">
        <title>The Global Catalogue of Microorganisms (GCM) 10K type strain sequencing project: providing services to taxonomists for standard genome sequencing and annotation.</title>
        <authorList>
            <consortium name="The Broad Institute Genomics Platform"/>
            <consortium name="The Broad Institute Genome Sequencing Center for Infectious Disease"/>
            <person name="Wu L."/>
            <person name="Ma J."/>
        </authorList>
    </citation>
    <scope>NUCLEOTIDE SEQUENCE [LARGE SCALE GENOMIC DNA]</scope>
    <source>
        <strain evidence="5">KCTC 22245</strain>
    </source>
</reference>
<dbReference type="PANTHER" id="PTHR48081">
    <property type="entry name" value="AB HYDROLASE SUPERFAMILY PROTEIN C4A8.06C"/>
    <property type="match status" value="1"/>
</dbReference>
<evidence type="ECO:0000259" key="3">
    <source>
        <dbReference type="Pfam" id="PF20434"/>
    </source>
</evidence>